<evidence type="ECO:0000259" key="2">
    <source>
        <dbReference type="Pfam" id="PF00899"/>
    </source>
</evidence>
<name>A0A7G7VJ46_9FIRM</name>
<dbReference type="AlphaFoldDB" id="A0A7G7VJ46"/>
<reference evidence="3 4" key="1">
    <citation type="submission" date="2020-07" db="EMBL/GenBank/DDBJ databases">
        <title>Complete genome and description of Selenomonas timonensis sp. nov., a new bacterium isolated from a gingivitis subject.</title>
        <authorList>
            <person name="Antezack A."/>
        </authorList>
    </citation>
    <scope>NUCLEOTIDE SEQUENCE [LARGE SCALE GENOMIC DNA]</scope>
    <source>
        <strain evidence="3 4">Marseille-Q3039</strain>
    </source>
</reference>
<organism evidence="3 4">
    <name type="scientific">Selenomonas timonae</name>
    <dbReference type="NCBI Taxonomy" id="2754044"/>
    <lineage>
        <taxon>Bacteria</taxon>
        <taxon>Bacillati</taxon>
        <taxon>Bacillota</taxon>
        <taxon>Negativicutes</taxon>
        <taxon>Selenomonadales</taxon>
        <taxon>Selenomonadaceae</taxon>
        <taxon>Selenomonas</taxon>
    </lineage>
</organism>
<dbReference type="Proteomes" id="UP000515480">
    <property type="component" value="Chromosome"/>
</dbReference>
<keyword evidence="1" id="KW-0812">Transmembrane</keyword>
<dbReference type="KEGG" id="stim:H1B31_09840"/>
<sequence length="244" mass="26532">MNDRRFARTEMLLGSAGVERLASASIAVFGIGGVGSYAAEALARAGVGRLTLIDHDVIDVTNINRQIHALTETVGMPKTETMARRIRSINPACDVREIRAFYQPADADAFFPECYDYVLDAVDTLTAKLDLAVQCHRRGIPQIASMGAANKLDPSLFEVMDIYRTKGDPLARILRKKLKEKGIPHLKVVCSRERPRTPEAGEETPAAGRRTVPASVSFVPSVAGLMMAGAVVRDLLNIRVEVSS</sequence>
<dbReference type="InterPro" id="IPR045886">
    <property type="entry name" value="ThiF/MoeB/HesA"/>
</dbReference>
<feature type="transmembrane region" description="Helical" evidence="1">
    <location>
        <begin position="21"/>
        <end position="39"/>
    </location>
</feature>
<proteinExistence type="predicted"/>
<keyword evidence="4" id="KW-1185">Reference proteome</keyword>
<dbReference type="GO" id="GO:0061504">
    <property type="term" value="P:cyclic threonylcarbamoyladenosine biosynthetic process"/>
    <property type="evidence" value="ECO:0007669"/>
    <property type="project" value="TreeGrafter"/>
</dbReference>
<evidence type="ECO:0000256" key="1">
    <source>
        <dbReference type="SAM" id="Phobius"/>
    </source>
</evidence>
<keyword evidence="1" id="KW-0472">Membrane</keyword>
<dbReference type="InterPro" id="IPR035985">
    <property type="entry name" value="Ubiquitin-activating_enz"/>
</dbReference>
<dbReference type="RefSeq" id="WP_185980187.1">
    <property type="nucleotide sequence ID" value="NZ_CP060204.1"/>
</dbReference>
<dbReference type="PANTHER" id="PTHR43267:SF1">
    <property type="entry name" value="TRNA THREONYLCARBAMOYLADENOSINE DEHYDRATASE"/>
    <property type="match status" value="1"/>
</dbReference>
<dbReference type="Gene3D" id="3.40.50.720">
    <property type="entry name" value="NAD(P)-binding Rossmann-like Domain"/>
    <property type="match status" value="1"/>
</dbReference>
<dbReference type="GO" id="GO:0061503">
    <property type="term" value="F:tRNA threonylcarbamoyladenosine dehydratase"/>
    <property type="evidence" value="ECO:0007669"/>
    <property type="project" value="TreeGrafter"/>
</dbReference>
<dbReference type="Pfam" id="PF00899">
    <property type="entry name" value="ThiF"/>
    <property type="match status" value="1"/>
</dbReference>
<evidence type="ECO:0000313" key="3">
    <source>
        <dbReference type="EMBL" id="QNH54139.1"/>
    </source>
</evidence>
<keyword evidence="1" id="KW-1133">Transmembrane helix</keyword>
<dbReference type="GO" id="GO:0008641">
    <property type="term" value="F:ubiquitin-like modifier activating enzyme activity"/>
    <property type="evidence" value="ECO:0007669"/>
    <property type="project" value="InterPro"/>
</dbReference>
<evidence type="ECO:0000313" key="4">
    <source>
        <dbReference type="Proteomes" id="UP000515480"/>
    </source>
</evidence>
<accession>A0A7G7VJ46</accession>
<feature type="domain" description="THIF-type NAD/FAD binding fold" evidence="2">
    <location>
        <begin position="11"/>
        <end position="238"/>
    </location>
</feature>
<gene>
    <name evidence="3" type="ORF">H1B31_09840</name>
</gene>
<dbReference type="EMBL" id="CP060204">
    <property type="protein sequence ID" value="QNH54139.1"/>
    <property type="molecule type" value="Genomic_DNA"/>
</dbReference>
<dbReference type="PANTHER" id="PTHR43267">
    <property type="entry name" value="TRNA THREONYLCARBAMOYLADENOSINE DEHYDRATASE"/>
    <property type="match status" value="1"/>
</dbReference>
<dbReference type="InterPro" id="IPR000594">
    <property type="entry name" value="ThiF_NAD_FAD-bd"/>
</dbReference>
<protein>
    <submittedName>
        <fullName evidence="3">tRNA threonylcarbamoyladenosine dehydratase</fullName>
    </submittedName>
</protein>
<dbReference type="SUPFAM" id="SSF69572">
    <property type="entry name" value="Activating enzymes of the ubiquitin-like proteins"/>
    <property type="match status" value="1"/>
</dbReference>
<dbReference type="CDD" id="cd00755">
    <property type="entry name" value="YgdL_like"/>
    <property type="match status" value="1"/>
</dbReference>